<evidence type="ECO:0000256" key="5">
    <source>
        <dbReference type="ARBA" id="ARBA00022475"/>
    </source>
</evidence>
<feature type="binding site" evidence="21">
    <location>
        <position position="96"/>
    </location>
    <ligand>
        <name>substrate</name>
    </ligand>
</feature>
<dbReference type="InterPro" id="IPR036945">
    <property type="entry name" value="DAGK_sf"/>
</dbReference>
<accession>C4WJ15</accession>
<proteinExistence type="inferred from homology"/>
<dbReference type="Proteomes" id="UP000004386">
    <property type="component" value="Unassembled WGS sequence"/>
</dbReference>
<keyword evidence="17 24" id="KW-0472">Membrane</keyword>
<dbReference type="GO" id="GO:0004143">
    <property type="term" value="F:ATP-dependent diacylglycerol kinase activity"/>
    <property type="evidence" value="ECO:0007669"/>
    <property type="project" value="UniProtKB-EC"/>
</dbReference>
<comment type="catalytic activity">
    <reaction evidence="24">
        <text>a 1,2-diacyl-sn-glycerol + ATP = a 1,2-diacyl-sn-glycero-3-phosphate + ADP + H(+)</text>
        <dbReference type="Rhea" id="RHEA:10272"/>
        <dbReference type="ChEBI" id="CHEBI:15378"/>
        <dbReference type="ChEBI" id="CHEBI:17815"/>
        <dbReference type="ChEBI" id="CHEBI:30616"/>
        <dbReference type="ChEBI" id="CHEBI:58608"/>
        <dbReference type="ChEBI" id="CHEBI:456216"/>
        <dbReference type="EC" id="2.7.1.107"/>
    </reaction>
</comment>
<evidence type="ECO:0000256" key="15">
    <source>
        <dbReference type="ARBA" id="ARBA00022989"/>
    </source>
</evidence>
<comment type="function">
    <text evidence="24">Catalyzes the ATP-dependent phosphorylation of sn-l,2-diacylglycerol (DAG) to phosphatidic acid. Involved in the recycling of diacylglycerol produced as a by-product during membrane-derived oligosaccharide (MDO) biosynthesis.</text>
</comment>
<feature type="transmembrane region" description="Helical" evidence="24">
    <location>
        <begin position="42"/>
        <end position="66"/>
    </location>
</feature>
<evidence type="ECO:0000256" key="24">
    <source>
        <dbReference type="RuleBase" id="RU363065"/>
    </source>
</evidence>
<dbReference type="GO" id="GO:0005524">
    <property type="term" value="F:ATP binding"/>
    <property type="evidence" value="ECO:0007669"/>
    <property type="project" value="UniProtKB-KW"/>
</dbReference>
<keyword evidence="18" id="KW-0594">Phospholipid biosynthesis</keyword>
<keyword evidence="11 22" id="KW-0547">Nucleotide-binding</keyword>
<evidence type="ECO:0000256" key="2">
    <source>
        <dbReference type="ARBA" id="ARBA00005967"/>
    </source>
</evidence>
<evidence type="ECO:0000256" key="7">
    <source>
        <dbReference type="ARBA" id="ARBA00022519"/>
    </source>
</evidence>
<evidence type="ECO:0000256" key="21">
    <source>
        <dbReference type="PIRSR" id="PIRSR600829-2"/>
    </source>
</evidence>
<dbReference type="InterPro" id="IPR033718">
    <property type="entry name" value="DAGK_prok"/>
</dbReference>
<dbReference type="EMBL" id="ACQA01000001">
    <property type="protein sequence ID" value="EEQ95816.1"/>
    <property type="molecule type" value="Genomic_DNA"/>
</dbReference>
<keyword evidence="13 22" id="KW-0067">ATP-binding</keyword>
<dbReference type="GO" id="GO:0006654">
    <property type="term" value="P:phosphatidic acid biosynthetic process"/>
    <property type="evidence" value="ECO:0007669"/>
    <property type="project" value="InterPro"/>
</dbReference>
<feature type="binding site" evidence="21">
    <location>
        <position position="67"/>
    </location>
    <ligand>
        <name>substrate</name>
    </ligand>
</feature>
<evidence type="ECO:0000256" key="18">
    <source>
        <dbReference type="ARBA" id="ARBA00023209"/>
    </source>
</evidence>
<evidence type="ECO:0000256" key="1">
    <source>
        <dbReference type="ARBA" id="ARBA00004429"/>
    </source>
</evidence>
<keyword evidence="7 24" id="KW-0997">Cell inner membrane</keyword>
<organism evidence="25 26">
    <name type="scientific">Brucella intermedia LMG 3301</name>
    <dbReference type="NCBI Taxonomy" id="641118"/>
    <lineage>
        <taxon>Bacteria</taxon>
        <taxon>Pseudomonadati</taxon>
        <taxon>Pseudomonadota</taxon>
        <taxon>Alphaproteobacteria</taxon>
        <taxon>Hyphomicrobiales</taxon>
        <taxon>Brucellaceae</taxon>
        <taxon>Brucella/Ochrobactrum group</taxon>
        <taxon>Brucella</taxon>
    </lineage>
</organism>
<feature type="transmembrane region" description="Helical" evidence="24">
    <location>
        <begin position="94"/>
        <end position="115"/>
    </location>
</feature>
<dbReference type="PANTHER" id="PTHR34299:SF1">
    <property type="entry name" value="DIACYLGLYCEROL KINASE"/>
    <property type="match status" value="1"/>
</dbReference>
<evidence type="ECO:0000256" key="6">
    <source>
        <dbReference type="ARBA" id="ARBA00022516"/>
    </source>
</evidence>
<feature type="binding site" evidence="22">
    <location>
        <position position="26"/>
    </location>
    <ligand>
        <name>ATP</name>
        <dbReference type="ChEBI" id="CHEBI:30616"/>
    </ligand>
</feature>
<gene>
    <name evidence="25" type="ORF">OINT_1001213</name>
</gene>
<dbReference type="CDD" id="cd14264">
    <property type="entry name" value="DAGK_IM"/>
    <property type="match status" value="1"/>
</dbReference>
<evidence type="ECO:0000256" key="23">
    <source>
        <dbReference type="PIRSR" id="PIRSR600829-4"/>
    </source>
</evidence>
<feature type="binding site" evidence="22">
    <location>
        <position position="74"/>
    </location>
    <ligand>
        <name>ATP</name>
        <dbReference type="ChEBI" id="CHEBI:30616"/>
    </ligand>
</feature>
<dbReference type="GO" id="GO:0046872">
    <property type="term" value="F:metal ion binding"/>
    <property type="evidence" value="ECO:0007669"/>
    <property type="project" value="UniProtKB-KW"/>
</dbReference>
<dbReference type="EC" id="2.7.1.107" evidence="3 24"/>
<keyword evidence="12 24" id="KW-0418">Kinase</keyword>
<comment type="subcellular location">
    <subcellularLocation>
        <location evidence="1 24">Cell inner membrane</location>
        <topology evidence="1 24">Multi-pass membrane protein</topology>
    </subcellularLocation>
</comment>
<comment type="caution">
    <text evidence="25">The sequence shown here is derived from an EMBL/GenBank/DDBJ whole genome shotgun (WGS) entry which is preliminary data.</text>
</comment>
<dbReference type="Gene3D" id="1.10.287.3610">
    <property type="match status" value="1"/>
</dbReference>
<evidence type="ECO:0000256" key="19">
    <source>
        <dbReference type="ARBA" id="ARBA00023264"/>
    </source>
</evidence>
<dbReference type="AlphaFoldDB" id="C4WJ15"/>
<evidence type="ECO:0000256" key="8">
    <source>
        <dbReference type="ARBA" id="ARBA00022679"/>
    </source>
</evidence>
<keyword evidence="19 24" id="KW-1208">Phospholipid metabolism</keyword>
<evidence type="ECO:0000256" key="20">
    <source>
        <dbReference type="PIRSR" id="PIRSR600829-1"/>
    </source>
</evidence>
<feature type="binding site" evidence="22">
    <location>
        <begin position="92"/>
        <end position="93"/>
    </location>
    <ligand>
        <name>ATP</name>
        <dbReference type="ChEBI" id="CHEBI:30616"/>
    </ligand>
</feature>
<evidence type="ECO:0000256" key="3">
    <source>
        <dbReference type="ARBA" id="ARBA00012133"/>
    </source>
</evidence>
<evidence type="ECO:0000256" key="11">
    <source>
        <dbReference type="ARBA" id="ARBA00022741"/>
    </source>
</evidence>
<keyword evidence="16 24" id="KW-0443">Lipid metabolism</keyword>
<keyword evidence="8 24" id="KW-0808">Transferase</keyword>
<comment type="cofactor">
    <cofactor evidence="23">
        <name>Mg(2+)</name>
        <dbReference type="ChEBI" id="CHEBI:18420"/>
    </cofactor>
    <text evidence="23">Mn(2+), Zn(2+), Cd(2+) and Co(2+) support activity to lesser extents.</text>
</comment>
<dbReference type="Pfam" id="PF01219">
    <property type="entry name" value="DAGK_prokar"/>
    <property type="match status" value="1"/>
</dbReference>
<dbReference type="InterPro" id="IPR000829">
    <property type="entry name" value="DAGK"/>
</dbReference>
<keyword evidence="6" id="KW-0444">Lipid biosynthesis</keyword>
<evidence type="ECO:0000256" key="4">
    <source>
        <dbReference type="ARBA" id="ARBA00017575"/>
    </source>
</evidence>
<evidence type="ECO:0000256" key="10">
    <source>
        <dbReference type="ARBA" id="ARBA00022723"/>
    </source>
</evidence>
<reference evidence="25 26" key="1">
    <citation type="submission" date="2009-05" db="EMBL/GenBank/DDBJ databases">
        <authorList>
            <person name="Setubal J.C."/>
            <person name="Boyle S."/>
            <person name="Crasta O.R."/>
            <person name="Gillespie J.J."/>
            <person name="Kenyon R.W."/>
            <person name="Lu J."/>
            <person name="Mane S."/>
            <person name="Nagrani S."/>
            <person name="Shallom J.M."/>
            <person name="Shallom S."/>
            <person name="Shukla M."/>
            <person name="Snyder E.E."/>
            <person name="Sobral B.W."/>
            <person name="Wattam A.R."/>
            <person name="Will R."/>
            <person name="Williams K."/>
            <person name="Yoo H."/>
            <person name="Munk C."/>
            <person name="Tapia R."/>
            <person name="Green L."/>
            <person name="Rogers Y."/>
            <person name="Detter J.C."/>
            <person name="Bruce D."/>
            <person name="Brettin T.S."/>
            <person name="Tsolis R."/>
        </authorList>
    </citation>
    <scope>NUCLEOTIDE SEQUENCE [LARGE SCALE GENOMIC DNA]</scope>
    <source>
        <strain evidence="25 26">LMG 3301</strain>
    </source>
</reference>
<evidence type="ECO:0000313" key="26">
    <source>
        <dbReference type="Proteomes" id="UP000004386"/>
    </source>
</evidence>
<comment type="caution">
    <text evidence="24">Lacks conserved residue(s) required for the propagation of feature annotation.</text>
</comment>
<feature type="binding site" evidence="23">
    <location>
        <position position="26"/>
    </location>
    <ligand>
        <name>a divalent metal cation</name>
        <dbReference type="ChEBI" id="CHEBI:60240"/>
    </ligand>
</feature>
<feature type="binding site" evidence="23">
    <location>
        <position position="74"/>
    </location>
    <ligand>
        <name>a divalent metal cation</name>
        <dbReference type="ChEBI" id="CHEBI:60240"/>
    </ligand>
</feature>
<feature type="active site" description="Proton acceptor" evidence="20">
    <location>
        <position position="67"/>
    </location>
</feature>
<evidence type="ECO:0000256" key="12">
    <source>
        <dbReference type="ARBA" id="ARBA00022777"/>
    </source>
</evidence>
<evidence type="ECO:0000256" key="22">
    <source>
        <dbReference type="PIRSR" id="PIRSR600829-3"/>
    </source>
</evidence>
<name>C4WJ15_9HYPH</name>
<keyword evidence="5" id="KW-1003">Cell membrane</keyword>
<evidence type="ECO:0000256" key="14">
    <source>
        <dbReference type="ARBA" id="ARBA00022842"/>
    </source>
</evidence>
<sequence length="120" mass="13376">MGVFMQRIFLAFLNSMRALKYLAGHEKAVQQELVLFLLSLPVAYFLAPTWLAFLFMVGSILFLLLVEVLNTGIEATCDAVSRDFHKEIQIAKDCGSLAVLISIVFVVAVWGYILANTYLA</sequence>
<protein>
    <recommendedName>
        <fullName evidence="4 24">Diacylglycerol kinase</fullName>
        <ecNumber evidence="3 24">2.7.1.107</ecNumber>
    </recommendedName>
</protein>
<dbReference type="GO" id="GO:0005886">
    <property type="term" value="C:plasma membrane"/>
    <property type="evidence" value="ECO:0007669"/>
    <property type="project" value="UniProtKB-SubCell"/>
</dbReference>
<feature type="binding site" evidence="21">
    <location>
        <begin position="28"/>
        <end position="32"/>
    </location>
    <ligand>
        <name>substrate</name>
    </ligand>
</feature>
<dbReference type="HOGENOM" id="CLU_112343_3_3_5"/>
<keyword evidence="15 24" id="KW-1133">Transmembrane helix</keyword>
<comment type="similarity">
    <text evidence="2 24">Belongs to the bacterial diacylglycerol kinase family.</text>
</comment>
<evidence type="ECO:0000256" key="16">
    <source>
        <dbReference type="ARBA" id="ARBA00023098"/>
    </source>
</evidence>
<evidence type="ECO:0000256" key="17">
    <source>
        <dbReference type="ARBA" id="ARBA00023136"/>
    </source>
</evidence>
<evidence type="ECO:0000256" key="9">
    <source>
        <dbReference type="ARBA" id="ARBA00022692"/>
    </source>
</evidence>
<keyword evidence="14 23" id="KW-0460">Magnesium</keyword>
<evidence type="ECO:0000256" key="13">
    <source>
        <dbReference type="ARBA" id="ARBA00022840"/>
    </source>
</evidence>
<feature type="binding site" evidence="21">
    <location>
        <position position="7"/>
    </location>
    <ligand>
        <name>substrate</name>
    </ligand>
</feature>
<keyword evidence="9 24" id="KW-0812">Transmembrane</keyword>
<feature type="binding site" evidence="22">
    <location>
        <position position="7"/>
    </location>
    <ligand>
        <name>ATP</name>
        <dbReference type="ChEBI" id="CHEBI:30616"/>
    </ligand>
</feature>
<keyword evidence="10 23" id="KW-0479">Metal-binding</keyword>
<evidence type="ECO:0000313" key="25">
    <source>
        <dbReference type="EMBL" id="EEQ95816.1"/>
    </source>
</evidence>
<dbReference type="PANTHER" id="PTHR34299">
    <property type="entry name" value="DIACYLGLYCEROL KINASE"/>
    <property type="match status" value="1"/>
</dbReference>